<dbReference type="GO" id="GO:0016491">
    <property type="term" value="F:oxidoreductase activity"/>
    <property type="evidence" value="ECO:0007669"/>
    <property type="project" value="UniProtKB-KW"/>
</dbReference>
<comment type="subcellular location">
    <subcellularLocation>
        <location evidence="1">Membrane</location>
        <topology evidence="1">Multi-pass membrane protein</topology>
    </subcellularLocation>
</comment>
<keyword evidence="5 10" id="KW-1133">Transmembrane helix</keyword>
<keyword evidence="3 10" id="KW-0812">Transmembrane</keyword>
<dbReference type="SMART" id="SM00756">
    <property type="entry name" value="VKc"/>
    <property type="match status" value="1"/>
</dbReference>
<keyword evidence="4" id="KW-0874">Quinone</keyword>
<dbReference type="CDD" id="cd12916">
    <property type="entry name" value="VKOR_1"/>
    <property type="match status" value="1"/>
</dbReference>
<proteinExistence type="inferred from homology"/>
<evidence type="ECO:0000256" key="4">
    <source>
        <dbReference type="ARBA" id="ARBA00022719"/>
    </source>
</evidence>
<evidence type="ECO:0000256" key="10">
    <source>
        <dbReference type="SAM" id="Phobius"/>
    </source>
</evidence>
<feature type="transmembrane region" description="Helical" evidence="10">
    <location>
        <begin position="111"/>
        <end position="134"/>
    </location>
</feature>
<evidence type="ECO:0000256" key="5">
    <source>
        <dbReference type="ARBA" id="ARBA00022989"/>
    </source>
</evidence>
<dbReference type="GO" id="GO:0048038">
    <property type="term" value="F:quinone binding"/>
    <property type="evidence" value="ECO:0007669"/>
    <property type="project" value="UniProtKB-KW"/>
</dbReference>
<evidence type="ECO:0000256" key="6">
    <source>
        <dbReference type="ARBA" id="ARBA00023002"/>
    </source>
</evidence>
<dbReference type="GO" id="GO:0016020">
    <property type="term" value="C:membrane"/>
    <property type="evidence" value="ECO:0007669"/>
    <property type="project" value="UniProtKB-SubCell"/>
</dbReference>
<reference evidence="12 13" key="1">
    <citation type="journal article" date="2018" name="Nat. Biotechnol.">
        <title>A standardized bacterial taxonomy based on genome phylogeny substantially revises the tree of life.</title>
        <authorList>
            <person name="Parks D.H."/>
            <person name="Chuvochina M."/>
            <person name="Waite D.W."/>
            <person name="Rinke C."/>
            <person name="Skarshewski A."/>
            <person name="Chaumeil P.A."/>
            <person name="Hugenholtz P."/>
        </authorList>
    </citation>
    <scope>NUCLEOTIDE SEQUENCE [LARGE SCALE GENOMIC DNA]</scope>
    <source>
        <strain evidence="12">UBA8844</strain>
    </source>
</reference>
<protein>
    <recommendedName>
        <fullName evidence="11">Vitamin K epoxide reductase domain-containing protein</fullName>
    </recommendedName>
</protein>
<evidence type="ECO:0000313" key="12">
    <source>
        <dbReference type="EMBL" id="HCT56971.1"/>
    </source>
</evidence>
<dbReference type="Gene3D" id="1.20.1440.130">
    <property type="entry name" value="VKOR domain"/>
    <property type="match status" value="1"/>
</dbReference>
<dbReference type="Proteomes" id="UP000264071">
    <property type="component" value="Unassembled WGS sequence"/>
</dbReference>
<name>A0A3D4V795_9BACT</name>
<gene>
    <name evidence="12" type="ORF">DGD08_07120</name>
</gene>
<evidence type="ECO:0000256" key="8">
    <source>
        <dbReference type="ARBA" id="ARBA00023157"/>
    </source>
</evidence>
<dbReference type="InterPro" id="IPR044698">
    <property type="entry name" value="VKOR/LTO1"/>
</dbReference>
<organism evidence="12 13">
    <name type="scientific">Gemmatimonas aurantiaca</name>
    <dbReference type="NCBI Taxonomy" id="173480"/>
    <lineage>
        <taxon>Bacteria</taxon>
        <taxon>Pseudomonadati</taxon>
        <taxon>Gemmatimonadota</taxon>
        <taxon>Gemmatimonadia</taxon>
        <taxon>Gemmatimonadales</taxon>
        <taxon>Gemmatimonadaceae</taxon>
        <taxon>Gemmatimonas</taxon>
    </lineage>
</organism>
<evidence type="ECO:0000256" key="1">
    <source>
        <dbReference type="ARBA" id="ARBA00004141"/>
    </source>
</evidence>
<keyword evidence="8" id="KW-1015">Disulfide bond</keyword>
<dbReference type="Pfam" id="PF07884">
    <property type="entry name" value="VKOR"/>
    <property type="match status" value="1"/>
</dbReference>
<comment type="caution">
    <text evidence="12">The sequence shown here is derived from an EMBL/GenBank/DDBJ whole genome shotgun (WGS) entry which is preliminary data.</text>
</comment>
<dbReference type="EMBL" id="DPIY01000006">
    <property type="protein sequence ID" value="HCT56971.1"/>
    <property type="molecule type" value="Genomic_DNA"/>
</dbReference>
<feature type="transmembrane region" description="Helical" evidence="10">
    <location>
        <begin position="88"/>
        <end position="105"/>
    </location>
</feature>
<accession>A0A3D4V795</accession>
<dbReference type="SMR" id="A0A3D4V795"/>
<keyword evidence="9" id="KW-0676">Redox-active center</keyword>
<feature type="transmembrane region" description="Helical" evidence="10">
    <location>
        <begin position="56"/>
        <end position="76"/>
    </location>
</feature>
<dbReference type="AlphaFoldDB" id="A0A3D4V795"/>
<keyword evidence="6" id="KW-0560">Oxidoreductase</keyword>
<keyword evidence="7 10" id="KW-0472">Membrane</keyword>
<dbReference type="InterPro" id="IPR038354">
    <property type="entry name" value="VKOR_sf"/>
</dbReference>
<evidence type="ECO:0000259" key="11">
    <source>
        <dbReference type="SMART" id="SM00756"/>
    </source>
</evidence>
<evidence type="ECO:0000256" key="7">
    <source>
        <dbReference type="ARBA" id="ARBA00023136"/>
    </source>
</evidence>
<sequence length="147" mass="15921">MSIRKFMAIAALANAMVALYLHLWKLGLTGSLACTGAGGCAYVQGSRYGWFLGVDVALIGAIGYTLIFLTAVVGSLPQFEDVKWPNQALQVLVWPAVLFTVRLKYGEFVVLKGFCPWCAVSAVTMVVFAVLVILDAKRLREPQPLPA</sequence>
<evidence type="ECO:0000256" key="3">
    <source>
        <dbReference type="ARBA" id="ARBA00022692"/>
    </source>
</evidence>
<evidence type="ECO:0000256" key="2">
    <source>
        <dbReference type="ARBA" id="ARBA00006214"/>
    </source>
</evidence>
<evidence type="ECO:0000313" key="13">
    <source>
        <dbReference type="Proteomes" id="UP000264071"/>
    </source>
</evidence>
<feature type="domain" description="Vitamin K epoxide reductase" evidence="11">
    <location>
        <begin position="2"/>
        <end position="136"/>
    </location>
</feature>
<dbReference type="InterPro" id="IPR012932">
    <property type="entry name" value="VKOR"/>
</dbReference>
<comment type="similarity">
    <text evidence="2">Belongs to the VKOR family.</text>
</comment>
<evidence type="ECO:0000256" key="9">
    <source>
        <dbReference type="ARBA" id="ARBA00023284"/>
    </source>
</evidence>